<gene>
    <name evidence="8" type="ORF">SAMN02746062_00323</name>
</gene>
<evidence type="ECO:0000313" key="8">
    <source>
        <dbReference type="EMBL" id="SOD65534.1"/>
    </source>
</evidence>
<evidence type="ECO:0000313" key="9">
    <source>
        <dbReference type="Proteomes" id="UP000219669"/>
    </source>
</evidence>
<dbReference type="Gene3D" id="1.20.1250.20">
    <property type="entry name" value="MFS general substrate transporter like domains"/>
    <property type="match status" value="2"/>
</dbReference>
<dbReference type="OrthoDB" id="9787815at2"/>
<feature type="transmembrane region" description="Helical" evidence="6">
    <location>
        <begin position="472"/>
        <end position="490"/>
    </location>
</feature>
<evidence type="ECO:0000256" key="3">
    <source>
        <dbReference type="ARBA" id="ARBA00022692"/>
    </source>
</evidence>
<keyword evidence="9" id="KW-1185">Reference proteome</keyword>
<keyword evidence="5 6" id="KW-0472">Membrane</keyword>
<feature type="transmembrane region" description="Helical" evidence="6">
    <location>
        <begin position="406"/>
        <end position="430"/>
    </location>
</feature>
<keyword evidence="2" id="KW-0813">Transport</keyword>
<dbReference type="PANTHER" id="PTHR12778:SF10">
    <property type="entry name" value="MAJOR FACILITATOR SUPERFAMILY DOMAIN-CONTAINING PROTEIN 3"/>
    <property type="match status" value="1"/>
</dbReference>
<feature type="transmembrane region" description="Helical" evidence="6">
    <location>
        <begin position="161"/>
        <end position="183"/>
    </location>
</feature>
<proteinExistence type="predicted"/>
<feature type="transmembrane region" description="Helical" evidence="6">
    <location>
        <begin position="266"/>
        <end position="284"/>
    </location>
</feature>
<feature type="transmembrane region" description="Helical" evidence="6">
    <location>
        <begin position="234"/>
        <end position="254"/>
    </location>
</feature>
<feature type="transmembrane region" description="Helical" evidence="6">
    <location>
        <begin position="20"/>
        <end position="42"/>
    </location>
</feature>
<evidence type="ECO:0000256" key="2">
    <source>
        <dbReference type="ARBA" id="ARBA00022448"/>
    </source>
</evidence>
<name>A0A286E3S5_9NEIS</name>
<dbReference type="InterPro" id="IPR004752">
    <property type="entry name" value="AmpG_permease/AT-1"/>
</dbReference>
<dbReference type="AlphaFoldDB" id="A0A286E3S5"/>
<dbReference type="PANTHER" id="PTHR12778">
    <property type="entry name" value="SOLUTE CARRIER FAMILY 33 ACETYL-COA TRANSPORTER -RELATED"/>
    <property type="match status" value="1"/>
</dbReference>
<feature type="transmembrane region" description="Helical" evidence="6">
    <location>
        <begin position="442"/>
        <end position="460"/>
    </location>
</feature>
<dbReference type="GO" id="GO:0016020">
    <property type="term" value="C:membrane"/>
    <property type="evidence" value="ECO:0007669"/>
    <property type="project" value="UniProtKB-SubCell"/>
</dbReference>
<feature type="transmembrane region" description="Helical" evidence="6">
    <location>
        <begin position="382"/>
        <end position="400"/>
    </location>
</feature>
<feature type="transmembrane region" description="Helical" evidence="6">
    <location>
        <begin position="195"/>
        <end position="214"/>
    </location>
</feature>
<evidence type="ECO:0000256" key="1">
    <source>
        <dbReference type="ARBA" id="ARBA00004141"/>
    </source>
</evidence>
<dbReference type="InterPro" id="IPR036259">
    <property type="entry name" value="MFS_trans_sf"/>
</dbReference>
<feature type="transmembrane region" description="Helical" evidence="6">
    <location>
        <begin position="314"/>
        <end position="338"/>
    </location>
</feature>
<keyword evidence="4 6" id="KW-1133">Transmembrane helix</keyword>
<feature type="domain" description="Major facilitator superfamily (MFS) profile" evidence="7">
    <location>
        <begin position="16"/>
        <end position="494"/>
    </location>
</feature>
<protein>
    <submittedName>
        <fullName evidence="8">MFS transporter, PAT family, beta-lactamase induction signal transducer AmpG</fullName>
    </submittedName>
</protein>
<evidence type="ECO:0000259" key="7">
    <source>
        <dbReference type="PROSITE" id="PS50850"/>
    </source>
</evidence>
<dbReference type="PROSITE" id="PS50850">
    <property type="entry name" value="MFS"/>
    <property type="match status" value="1"/>
</dbReference>
<organism evidence="8 9">
    <name type="scientific">Alysiella filiformis DSM 16848</name>
    <dbReference type="NCBI Taxonomy" id="1120981"/>
    <lineage>
        <taxon>Bacteria</taxon>
        <taxon>Pseudomonadati</taxon>
        <taxon>Pseudomonadota</taxon>
        <taxon>Betaproteobacteria</taxon>
        <taxon>Neisseriales</taxon>
        <taxon>Neisseriaceae</taxon>
        <taxon>Alysiella</taxon>
    </lineage>
</organism>
<comment type="subcellular location">
    <subcellularLocation>
        <location evidence="1">Membrane</location>
        <topology evidence="1">Multi-pass membrane protein</topology>
    </subcellularLocation>
</comment>
<feature type="transmembrane region" description="Helical" evidence="6">
    <location>
        <begin position="54"/>
        <end position="77"/>
    </location>
</feature>
<dbReference type="InterPro" id="IPR020846">
    <property type="entry name" value="MFS_dom"/>
</dbReference>
<feature type="transmembrane region" description="Helical" evidence="6">
    <location>
        <begin position="350"/>
        <end position="370"/>
    </location>
</feature>
<reference evidence="8 9" key="1">
    <citation type="submission" date="2017-09" db="EMBL/GenBank/DDBJ databases">
        <authorList>
            <person name="Ehlers B."/>
            <person name="Leendertz F.H."/>
        </authorList>
    </citation>
    <scope>NUCLEOTIDE SEQUENCE [LARGE SCALE GENOMIC DNA]</scope>
    <source>
        <strain evidence="8 9">DSM 16848</strain>
    </source>
</reference>
<dbReference type="EMBL" id="OCNF01000002">
    <property type="protein sequence ID" value="SOD65534.1"/>
    <property type="molecule type" value="Genomic_DNA"/>
</dbReference>
<dbReference type="RefSeq" id="WP_097113394.1">
    <property type="nucleotide sequence ID" value="NZ_CP083931.1"/>
</dbReference>
<evidence type="ECO:0000256" key="6">
    <source>
        <dbReference type="SAM" id="Phobius"/>
    </source>
</evidence>
<keyword evidence="3 6" id="KW-0812">Transmembrane</keyword>
<dbReference type="SUPFAM" id="SSF103473">
    <property type="entry name" value="MFS general substrate transporter"/>
    <property type="match status" value="1"/>
</dbReference>
<feature type="transmembrane region" description="Helical" evidence="6">
    <location>
        <begin position="89"/>
        <end position="108"/>
    </location>
</feature>
<dbReference type="Pfam" id="PF07690">
    <property type="entry name" value="MFS_1"/>
    <property type="match status" value="2"/>
</dbReference>
<feature type="transmembrane region" description="Helical" evidence="6">
    <location>
        <begin position="120"/>
        <end position="140"/>
    </location>
</feature>
<dbReference type="NCBIfam" id="TIGR00901">
    <property type="entry name" value="2A0125"/>
    <property type="match status" value="1"/>
</dbReference>
<dbReference type="Proteomes" id="UP000219669">
    <property type="component" value="Unassembled WGS sequence"/>
</dbReference>
<dbReference type="GO" id="GO:0022857">
    <property type="term" value="F:transmembrane transporter activity"/>
    <property type="evidence" value="ECO:0007669"/>
    <property type="project" value="InterPro"/>
</dbReference>
<evidence type="ECO:0000256" key="5">
    <source>
        <dbReference type="ARBA" id="ARBA00023136"/>
    </source>
</evidence>
<accession>A0A286E3S5</accession>
<dbReference type="InterPro" id="IPR011701">
    <property type="entry name" value="MFS"/>
</dbReference>
<sequence length="497" mass="54302">MQAKPANPIAAYSDRRAITLLFLGFAAGLPYLLIFSTLSLWLNEAGIARKTVTLFSWAALGYSFKFVWSPLIDSLALPHLTRILGKRRAWLILAQGLIVFAIFLMGSVNPQISGSLNTMAAAAVLLGFASATQDVVIDAYRIEIAPNDSAMQTIMSSTYTVGYRLGLILAGGGSLWLAAQLGSTQSHYLYEAWRNTYWIMSAFMLIGVATTLMMREPNAYQEKNPQNQSPKNQLILLMMFVILVATFIAGYRVSATWLPENAWGETGKLLIGLGGAIALAWLLINSKIVPHHLVYHTWVEPIADFFKRYGKQAILLLALIGLYRISDIVAGVIANVFYADLGYSKEQIALAVKTFGIVMGILGGLIGGILAQKFPVMKMMMLGAIAASATNLLFMFMAMGNNSVAFLYFAVGLDNIASGLATAVFIVFLSSLTNIQFTAVQYALLSSLMTLSPKILGGYSGAMVDKMGYPNFFTFTALMGVPILVLIYWVDKRIFRK</sequence>
<evidence type="ECO:0000256" key="4">
    <source>
        <dbReference type="ARBA" id="ARBA00022989"/>
    </source>
</evidence>